<name>A0A3N6R9N9_BRACR</name>
<dbReference type="Proteomes" id="UP000712281">
    <property type="component" value="Unassembled WGS sequence"/>
</dbReference>
<dbReference type="OrthoDB" id="1111209at2759"/>
<dbReference type="PROSITE" id="PS50181">
    <property type="entry name" value="FBOX"/>
    <property type="match status" value="1"/>
</dbReference>
<feature type="domain" description="F-box" evidence="2">
    <location>
        <begin position="21"/>
        <end position="67"/>
    </location>
</feature>
<dbReference type="EMBL" id="QGKY02000089">
    <property type="protein sequence ID" value="KAF2614724.1"/>
    <property type="molecule type" value="Genomic_DNA"/>
</dbReference>
<dbReference type="SMART" id="SM00256">
    <property type="entry name" value="FBOX"/>
    <property type="match status" value="1"/>
</dbReference>
<dbReference type="CDD" id="cd22152">
    <property type="entry name" value="F-box_AtAFR-like"/>
    <property type="match status" value="1"/>
</dbReference>
<dbReference type="PANTHER" id="PTHR24414">
    <property type="entry name" value="F-BOX/KELCH-REPEAT PROTEIN SKIP4"/>
    <property type="match status" value="1"/>
</dbReference>
<dbReference type="AlphaFoldDB" id="A0A3N6R9N9"/>
<protein>
    <recommendedName>
        <fullName evidence="2">F-box domain-containing protein</fullName>
    </recommendedName>
</protein>
<dbReference type="SUPFAM" id="SSF81383">
    <property type="entry name" value="F-box domain"/>
    <property type="match status" value="1"/>
</dbReference>
<evidence type="ECO:0000313" key="4">
    <source>
        <dbReference type="EMBL" id="KAF2614724.1"/>
    </source>
</evidence>
<accession>A0A3N6R9N9</accession>
<dbReference type="InterPro" id="IPR036047">
    <property type="entry name" value="F-box-like_dom_sf"/>
</dbReference>
<dbReference type="EMBL" id="QGKW02001660">
    <property type="protein sequence ID" value="KAF2582023.1"/>
    <property type="molecule type" value="Genomic_DNA"/>
</dbReference>
<comment type="caution">
    <text evidence="4">The sequence shown here is derived from an EMBL/GenBank/DDBJ whole genome shotgun (WGS) entry which is preliminary data.</text>
</comment>
<dbReference type="InterPro" id="IPR050354">
    <property type="entry name" value="F-box/kelch-repeat_ARATH"/>
</dbReference>
<dbReference type="PANTHER" id="PTHR24414:SF142">
    <property type="entry name" value="GENOME ASSEMBLY, CHROMOSOME: A05"/>
    <property type="match status" value="1"/>
</dbReference>
<feature type="region of interest" description="Disordered" evidence="1">
    <location>
        <begin position="1"/>
        <end position="21"/>
    </location>
</feature>
<dbReference type="InterPro" id="IPR001810">
    <property type="entry name" value="F-box_dom"/>
</dbReference>
<gene>
    <name evidence="3" type="ORF">F2Q68_00002327</name>
    <name evidence="4" type="ORF">F2Q70_00009229</name>
</gene>
<evidence type="ECO:0000256" key="1">
    <source>
        <dbReference type="SAM" id="MobiDB-lite"/>
    </source>
</evidence>
<sequence length="96" mass="11062">MSYAGIASDQEPPSKKPAREPTSILQLPDDLVLSCLARVSRLHYPILSLVSKTFRSLTSSPELYQNRYLLNRTKNCLYVCLQFPTEPNLRWFTLCR</sequence>
<evidence type="ECO:0000259" key="2">
    <source>
        <dbReference type="PROSITE" id="PS50181"/>
    </source>
</evidence>
<reference evidence="4" key="1">
    <citation type="submission" date="2019-12" db="EMBL/GenBank/DDBJ databases">
        <title>Genome sequencing and annotation of Brassica cretica.</title>
        <authorList>
            <person name="Studholme D.J."/>
            <person name="Sarris P.F."/>
        </authorList>
    </citation>
    <scope>NUCLEOTIDE SEQUENCE</scope>
    <source>
        <strain evidence="3">PFS-001/15</strain>
        <strain evidence="4">PFS-102/07</strain>
        <tissue evidence="4">Leaf</tissue>
    </source>
</reference>
<evidence type="ECO:0000313" key="3">
    <source>
        <dbReference type="EMBL" id="KAF2582023.1"/>
    </source>
</evidence>
<proteinExistence type="predicted"/>
<dbReference type="Pfam" id="PF00646">
    <property type="entry name" value="F-box"/>
    <property type="match status" value="1"/>
</dbReference>
<organism evidence="4">
    <name type="scientific">Brassica cretica</name>
    <name type="common">Mustard</name>
    <dbReference type="NCBI Taxonomy" id="69181"/>
    <lineage>
        <taxon>Eukaryota</taxon>
        <taxon>Viridiplantae</taxon>
        <taxon>Streptophyta</taxon>
        <taxon>Embryophyta</taxon>
        <taxon>Tracheophyta</taxon>
        <taxon>Spermatophyta</taxon>
        <taxon>Magnoliopsida</taxon>
        <taxon>eudicotyledons</taxon>
        <taxon>Gunneridae</taxon>
        <taxon>Pentapetalae</taxon>
        <taxon>rosids</taxon>
        <taxon>malvids</taxon>
        <taxon>Brassicales</taxon>
        <taxon>Brassicaceae</taxon>
        <taxon>Brassiceae</taxon>
        <taxon>Brassica</taxon>
    </lineage>
</organism>